<name>A0ABW3S0Z7_9BACL</name>
<reference evidence="2" key="1">
    <citation type="journal article" date="2019" name="Int. J. Syst. Evol. Microbiol.">
        <title>The Global Catalogue of Microorganisms (GCM) 10K type strain sequencing project: providing services to taxonomists for standard genome sequencing and annotation.</title>
        <authorList>
            <consortium name="The Broad Institute Genomics Platform"/>
            <consortium name="The Broad Institute Genome Sequencing Center for Infectious Disease"/>
            <person name="Wu L."/>
            <person name="Ma J."/>
        </authorList>
    </citation>
    <scope>NUCLEOTIDE SEQUENCE [LARGE SCALE GENOMIC DNA]</scope>
    <source>
        <strain evidence="2">CCUG 59189</strain>
    </source>
</reference>
<dbReference type="EMBL" id="JBHTLM010000011">
    <property type="protein sequence ID" value="MFD1177695.1"/>
    <property type="molecule type" value="Genomic_DNA"/>
</dbReference>
<dbReference type="Proteomes" id="UP001597262">
    <property type="component" value="Unassembled WGS sequence"/>
</dbReference>
<organism evidence="1 2">
    <name type="scientific">Paenibacillus puldeungensis</name>
    <dbReference type="NCBI Taxonomy" id="696536"/>
    <lineage>
        <taxon>Bacteria</taxon>
        <taxon>Bacillati</taxon>
        <taxon>Bacillota</taxon>
        <taxon>Bacilli</taxon>
        <taxon>Bacillales</taxon>
        <taxon>Paenibacillaceae</taxon>
        <taxon>Paenibacillus</taxon>
    </lineage>
</organism>
<evidence type="ECO:0000313" key="2">
    <source>
        <dbReference type="Proteomes" id="UP001597262"/>
    </source>
</evidence>
<accession>A0ABW3S0Z7</accession>
<proteinExistence type="predicted"/>
<sequence length="109" mass="12447">MDYLFSIVHVPFPLRLFEGRTCTGNGKAAYTAAKLQLWAIEEAVYNGTIFQGLVGDLSSFYSTGHYSSISLIETLNWQGRLPGWSIPDGFFVLAKIWMIYQHNWHQNDK</sequence>
<comment type="caution">
    <text evidence="1">The sequence shown here is derived from an EMBL/GenBank/DDBJ whole genome shotgun (WGS) entry which is preliminary data.</text>
</comment>
<protein>
    <submittedName>
        <fullName evidence="1">Uncharacterized protein</fullName>
    </submittedName>
</protein>
<evidence type="ECO:0000313" key="1">
    <source>
        <dbReference type="EMBL" id="MFD1177695.1"/>
    </source>
</evidence>
<keyword evidence="2" id="KW-1185">Reference proteome</keyword>
<gene>
    <name evidence="1" type="ORF">ACFQ3W_15485</name>
</gene>